<reference evidence="2" key="2">
    <citation type="submission" date="2023-01" db="EMBL/GenBank/DDBJ databases">
        <title>Draft genome sequence of Algimonas porphyrae strain NBRC 108216.</title>
        <authorList>
            <person name="Sun Q."/>
            <person name="Mori K."/>
        </authorList>
    </citation>
    <scope>NUCLEOTIDE SEQUENCE</scope>
    <source>
        <strain evidence="2">NBRC 108216</strain>
    </source>
</reference>
<name>A0ABQ5UZX2_9PROT</name>
<evidence type="ECO:0000313" key="2">
    <source>
        <dbReference type="EMBL" id="GLQ19537.1"/>
    </source>
</evidence>
<feature type="signal peptide" evidence="1">
    <location>
        <begin position="1"/>
        <end position="25"/>
    </location>
</feature>
<comment type="caution">
    <text evidence="2">The sequence shown here is derived from an EMBL/GenBank/DDBJ whole genome shotgun (WGS) entry which is preliminary data.</text>
</comment>
<dbReference type="EMBL" id="BSNJ01000001">
    <property type="protein sequence ID" value="GLQ19537.1"/>
    <property type="molecule type" value="Genomic_DNA"/>
</dbReference>
<evidence type="ECO:0000313" key="3">
    <source>
        <dbReference type="Proteomes" id="UP001161390"/>
    </source>
</evidence>
<gene>
    <name evidence="2" type="ORF">GCM10007854_04920</name>
</gene>
<evidence type="ECO:0008006" key="4">
    <source>
        <dbReference type="Google" id="ProtNLM"/>
    </source>
</evidence>
<proteinExistence type="predicted"/>
<feature type="chain" id="PRO_5045831782" description="Lipoprotein" evidence="1">
    <location>
        <begin position="26"/>
        <end position="579"/>
    </location>
</feature>
<reference evidence="2" key="1">
    <citation type="journal article" date="2014" name="Int. J. Syst. Evol. Microbiol.">
        <title>Complete genome of a new Firmicutes species belonging to the dominant human colonic microbiota ('Ruminococcus bicirculans') reveals two chromosomes and a selective capacity to utilize plant glucans.</title>
        <authorList>
            <consortium name="NISC Comparative Sequencing Program"/>
            <person name="Wegmann U."/>
            <person name="Louis P."/>
            <person name="Goesmann A."/>
            <person name="Henrissat B."/>
            <person name="Duncan S.H."/>
            <person name="Flint H.J."/>
        </authorList>
    </citation>
    <scope>NUCLEOTIDE SEQUENCE</scope>
    <source>
        <strain evidence="2">NBRC 108216</strain>
    </source>
</reference>
<accession>A0ABQ5UZX2</accession>
<keyword evidence="1" id="KW-0732">Signal</keyword>
<sequence length="579" mass="61085">MVKSSRSLRHYLMAGLCGSALLMGACSGGDKTPAEEITVDAASLELSQADATALSRYFQVAPRSGDEATTLQRLDSLELSASEDMSAGRVIDGSTVSFTDWRTTSEDGTYTADSVTLIGLHEEDGQTTFDKMIVNNFAALTYEGEGDARTQTANVNVEELTVVSPTPDLALALARMIRGADGADVLDGDAANELSDTASFKALHLKAMTLDAAEGGDIAKARVGQIVVGNDADAEEADLIVESIDFDFRSDDDAADVFALKMDGMTALGLDTSTTQSAMQGTPLAGGLFENLLSPSGKLPYRQIDLGTVDFRSAMFDLVMDGFEADSDVDGVVTTLRSVLSPMTVTIKDAANTPVAPYMEVLRNNGLDVITLKGSQTMTMNSRTDRMAVSDARIEIDEGLRTRCDYTLDGINAAAAAMKATGLTPPELFITTEGDTTQEEREAQVADYIAAMEAYNAAQAEANSKIRIVGLNCDVQDVPGNSLVERGYAVASEITGSPVAVLKGSAKTAIALGSMMAPSEFERDLMDTVGSGLIDFIDTPGQTMRITMAPENPVPITSLTGQAGEEPTIKPLGLSVEVK</sequence>
<protein>
    <recommendedName>
        <fullName evidence="4">Lipoprotein</fullName>
    </recommendedName>
</protein>
<dbReference type="Proteomes" id="UP001161390">
    <property type="component" value="Unassembled WGS sequence"/>
</dbReference>
<evidence type="ECO:0000256" key="1">
    <source>
        <dbReference type="SAM" id="SignalP"/>
    </source>
</evidence>
<dbReference type="RefSeq" id="WP_284369286.1">
    <property type="nucleotide sequence ID" value="NZ_BSNJ01000001.1"/>
</dbReference>
<keyword evidence="3" id="KW-1185">Reference proteome</keyword>
<dbReference type="PROSITE" id="PS51257">
    <property type="entry name" value="PROKAR_LIPOPROTEIN"/>
    <property type="match status" value="1"/>
</dbReference>
<organism evidence="2 3">
    <name type="scientific">Algimonas porphyrae</name>
    <dbReference type="NCBI Taxonomy" id="1128113"/>
    <lineage>
        <taxon>Bacteria</taxon>
        <taxon>Pseudomonadati</taxon>
        <taxon>Pseudomonadota</taxon>
        <taxon>Alphaproteobacteria</taxon>
        <taxon>Maricaulales</taxon>
        <taxon>Robiginitomaculaceae</taxon>
        <taxon>Algimonas</taxon>
    </lineage>
</organism>